<proteinExistence type="predicted"/>
<dbReference type="STRING" id="1499967.U27_04430"/>
<organism evidence="1">
    <name type="scientific">Vecturithrix granuli</name>
    <dbReference type="NCBI Taxonomy" id="1499967"/>
    <lineage>
        <taxon>Bacteria</taxon>
        <taxon>Candidatus Moduliflexota</taxon>
        <taxon>Candidatus Vecturitrichia</taxon>
        <taxon>Candidatus Vecturitrichales</taxon>
        <taxon>Candidatus Vecturitrichaceae</taxon>
        <taxon>Candidatus Vecturithrix</taxon>
    </lineage>
</organism>
<accession>A0A081BYQ8</accession>
<dbReference type="HOGENOM" id="CLU_737050_0_0_0"/>
<keyword evidence="2" id="KW-1185">Reference proteome</keyword>
<dbReference type="AlphaFoldDB" id="A0A081BYQ8"/>
<name>A0A081BYQ8_VECG1</name>
<reference evidence="1" key="1">
    <citation type="journal article" date="2015" name="PeerJ">
        <title>First genomic representation of candidate bacterial phylum KSB3 points to enhanced environmental sensing as a trigger of wastewater bulking.</title>
        <authorList>
            <person name="Sekiguchi Y."/>
            <person name="Ohashi A."/>
            <person name="Parks D.H."/>
            <person name="Yamauchi T."/>
            <person name="Tyson G.W."/>
            <person name="Hugenholtz P."/>
        </authorList>
    </citation>
    <scope>NUCLEOTIDE SEQUENCE [LARGE SCALE GENOMIC DNA]</scope>
</reference>
<evidence type="ECO:0000313" key="2">
    <source>
        <dbReference type="Proteomes" id="UP000030661"/>
    </source>
</evidence>
<gene>
    <name evidence="1" type="ORF">U27_04430</name>
</gene>
<dbReference type="EMBL" id="DF820466">
    <property type="protein sequence ID" value="GAK57463.1"/>
    <property type="molecule type" value="Genomic_DNA"/>
</dbReference>
<sequence>MMPIKDSSQTTIVEHSVDLHVDHKNFKTLSSEEARSHLSMLASMLRAMSGVIVQHLPNDGGNNPAFLRYIKKLSGTLDAILLKHRLEASKPNSDIRLSCTIDPTDSGFPVFVRDFKFLVTDKEQTIRELQQLPKDEKLVDDALFMLFRGSFPRDVILQKLARKYYETLEVLTMPEPLRIYPPVHVKAEQQIHYCTLSFERLDDHHNIPRFYTLYLKIPGKTYPNHETWEEALKQAILGGLSTVVNLELRYLARKIEDIEGVQLEYLERFDIGPFYSAYTENSPTVQALIESPQDYIMMFNKSTVLRVGEEERVGFREWLKGWRSGDEFTGNFSPVIGSPQYILMPHRLIQKVHNLNISLKDQTKMFGITSTGEMYA</sequence>
<protein>
    <submittedName>
        <fullName evidence="1">Uncharacterized protein</fullName>
    </submittedName>
</protein>
<dbReference type="Proteomes" id="UP000030661">
    <property type="component" value="Unassembled WGS sequence"/>
</dbReference>
<evidence type="ECO:0000313" key="1">
    <source>
        <dbReference type="EMBL" id="GAK57463.1"/>
    </source>
</evidence>